<dbReference type="PANTHER" id="PTHR45624">
    <property type="entry name" value="MITOCHONDRIAL BASIC AMINO ACIDS TRANSPORTER-RELATED"/>
    <property type="match status" value="1"/>
</dbReference>
<sequence length="395" mass="44043">MAPKAPTTQTNFRNDKTSNAATGASAAGVRAIGSQAVAFYFRAPVKAFFRTRVDYLAFARAINPRVQAQEGWSLRMSTPGLLAHAVRTYGWAFIPNHVLPPLLANIGVGAILYTTYLQILGTLYQPSSQSSKRVYPPPPVQKTFLAGLYAGGIQSVVAAPLDALSVRFKSSEVFSGRYKTMWQYSYGKLQEIGLRGISTGWPLSLIKDSFGYGAFFASFEYVKAQAYYAFVTKYYGNLRGNLLTPLFTPKLDESGPIDVIKPHYAIEPAFLMFAGISASISQQIVQHPLNLIQNIHYKSLAYLDRQAEVGRPTSAILRSWYAAYSKTYRQCLVHVRRARGWRRWVYKGFLINTIKQVPSTSAGLVIFELVRRRCSNEAEAEAVRIERDGYDILLA</sequence>
<dbReference type="Gene3D" id="1.50.40.10">
    <property type="entry name" value="Mitochondrial carrier domain"/>
    <property type="match status" value="1"/>
</dbReference>
<evidence type="ECO:0000256" key="2">
    <source>
        <dbReference type="ARBA" id="ARBA00006375"/>
    </source>
</evidence>
<dbReference type="Proteomes" id="UP001166286">
    <property type="component" value="Unassembled WGS sequence"/>
</dbReference>
<dbReference type="PANTHER" id="PTHR45624:SF26">
    <property type="entry name" value="CARRIER PROTEIN, PUTATIVE (AFU_ORTHOLOGUE AFUA_1G07710)-RELATED"/>
    <property type="match status" value="1"/>
</dbReference>
<evidence type="ECO:0008006" key="14">
    <source>
        <dbReference type="Google" id="ProtNLM"/>
    </source>
</evidence>
<gene>
    <name evidence="12" type="ORF">JMJ35_009173</name>
</gene>
<dbReference type="PROSITE" id="PS50920">
    <property type="entry name" value="SOLCAR"/>
    <property type="match status" value="1"/>
</dbReference>
<proteinExistence type="inferred from homology"/>
<evidence type="ECO:0000256" key="1">
    <source>
        <dbReference type="ARBA" id="ARBA00004225"/>
    </source>
</evidence>
<keyword evidence="9 10" id="KW-0472">Membrane</keyword>
<dbReference type="EMBL" id="JAFEKC020000021">
    <property type="protein sequence ID" value="KAK0508089.1"/>
    <property type="molecule type" value="Genomic_DNA"/>
</dbReference>
<comment type="subcellular location">
    <subcellularLocation>
        <location evidence="1">Mitochondrion membrane</location>
        <topology evidence="1">Multi-pass membrane protein</topology>
    </subcellularLocation>
</comment>
<reference evidence="12" key="1">
    <citation type="submission" date="2023-03" db="EMBL/GenBank/DDBJ databases">
        <title>Complete genome of Cladonia borealis.</title>
        <authorList>
            <person name="Park H."/>
        </authorList>
    </citation>
    <scope>NUCLEOTIDE SEQUENCE</scope>
    <source>
        <strain evidence="12">ANT050790</strain>
    </source>
</reference>
<keyword evidence="13" id="KW-1185">Reference proteome</keyword>
<evidence type="ECO:0000256" key="8">
    <source>
        <dbReference type="ARBA" id="ARBA00023128"/>
    </source>
</evidence>
<evidence type="ECO:0000313" key="12">
    <source>
        <dbReference type="EMBL" id="KAK0508089.1"/>
    </source>
</evidence>
<evidence type="ECO:0000256" key="7">
    <source>
        <dbReference type="ARBA" id="ARBA00022989"/>
    </source>
</evidence>
<keyword evidence="6" id="KW-0999">Mitochondrion inner membrane</keyword>
<evidence type="ECO:0000256" key="4">
    <source>
        <dbReference type="ARBA" id="ARBA00022692"/>
    </source>
</evidence>
<accession>A0AA39QTH4</accession>
<protein>
    <recommendedName>
        <fullName evidence="14">Mitochondrial carrier</fullName>
    </recommendedName>
</protein>
<comment type="similarity">
    <text evidence="2 11">Belongs to the mitochondrial carrier (TC 2.A.29) family.</text>
</comment>
<organism evidence="12 13">
    <name type="scientific">Cladonia borealis</name>
    <dbReference type="NCBI Taxonomy" id="184061"/>
    <lineage>
        <taxon>Eukaryota</taxon>
        <taxon>Fungi</taxon>
        <taxon>Dikarya</taxon>
        <taxon>Ascomycota</taxon>
        <taxon>Pezizomycotina</taxon>
        <taxon>Lecanoromycetes</taxon>
        <taxon>OSLEUM clade</taxon>
        <taxon>Lecanoromycetidae</taxon>
        <taxon>Lecanorales</taxon>
        <taxon>Lecanorineae</taxon>
        <taxon>Cladoniaceae</taxon>
        <taxon>Cladonia</taxon>
    </lineage>
</organism>
<keyword evidence="5" id="KW-0677">Repeat</keyword>
<evidence type="ECO:0000256" key="10">
    <source>
        <dbReference type="PROSITE-ProRule" id="PRU00282"/>
    </source>
</evidence>
<evidence type="ECO:0000256" key="3">
    <source>
        <dbReference type="ARBA" id="ARBA00022448"/>
    </source>
</evidence>
<comment type="caution">
    <text evidence="12">The sequence shown here is derived from an EMBL/GenBank/DDBJ whole genome shotgun (WGS) entry which is preliminary data.</text>
</comment>
<dbReference type="GO" id="GO:0022857">
    <property type="term" value="F:transmembrane transporter activity"/>
    <property type="evidence" value="ECO:0007669"/>
    <property type="project" value="TreeGrafter"/>
</dbReference>
<dbReference type="AlphaFoldDB" id="A0AA39QTH4"/>
<dbReference type="InterPro" id="IPR050567">
    <property type="entry name" value="Mitochondrial_Carrier"/>
</dbReference>
<evidence type="ECO:0000256" key="6">
    <source>
        <dbReference type="ARBA" id="ARBA00022792"/>
    </source>
</evidence>
<name>A0AA39QTH4_9LECA</name>
<dbReference type="Pfam" id="PF00153">
    <property type="entry name" value="Mito_carr"/>
    <property type="match status" value="1"/>
</dbReference>
<evidence type="ECO:0000256" key="11">
    <source>
        <dbReference type="RuleBase" id="RU000488"/>
    </source>
</evidence>
<dbReference type="SUPFAM" id="SSF103506">
    <property type="entry name" value="Mitochondrial carrier"/>
    <property type="match status" value="1"/>
</dbReference>
<keyword evidence="4 10" id="KW-0812">Transmembrane</keyword>
<keyword evidence="8" id="KW-0496">Mitochondrion</keyword>
<dbReference type="InterPro" id="IPR023395">
    <property type="entry name" value="MCP_dom_sf"/>
</dbReference>
<feature type="repeat" description="Solcar" evidence="10">
    <location>
        <begin position="138"/>
        <end position="225"/>
    </location>
</feature>
<evidence type="ECO:0000256" key="9">
    <source>
        <dbReference type="ARBA" id="ARBA00023136"/>
    </source>
</evidence>
<keyword evidence="3 11" id="KW-0813">Transport</keyword>
<dbReference type="GO" id="GO:0031966">
    <property type="term" value="C:mitochondrial membrane"/>
    <property type="evidence" value="ECO:0007669"/>
    <property type="project" value="UniProtKB-SubCell"/>
</dbReference>
<evidence type="ECO:0000313" key="13">
    <source>
        <dbReference type="Proteomes" id="UP001166286"/>
    </source>
</evidence>
<evidence type="ECO:0000256" key="5">
    <source>
        <dbReference type="ARBA" id="ARBA00022737"/>
    </source>
</evidence>
<dbReference type="InterPro" id="IPR018108">
    <property type="entry name" value="MCP_transmembrane"/>
</dbReference>
<keyword evidence="7" id="KW-1133">Transmembrane helix</keyword>